<dbReference type="EMBL" id="CP157199">
    <property type="protein sequence ID" value="XBG61938.1"/>
    <property type="molecule type" value="Genomic_DNA"/>
</dbReference>
<accession>A0AAU7BV16</accession>
<protein>
    <recommendedName>
        <fullName evidence="3">Ribosome maturation factor RimM</fullName>
    </recommendedName>
</protein>
<gene>
    <name evidence="1" type="ORF">ABGB03_03290</name>
    <name evidence="2" type="ORF">ABGB03_03320</name>
</gene>
<dbReference type="RefSeq" id="WP_347924809.1">
    <property type="nucleotide sequence ID" value="NZ_CP157199.1"/>
</dbReference>
<proteinExistence type="predicted"/>
<reference evidence="1" key="1">
    <citation type="submission" date="2024-05" db="EMBL/GenBank/DDBJ databases">
        <title>Pontimicrobium maritimus sp. nov., isolated form sea water.</title>
        <authorList>
            <person name="Muhammad N."/>
            <person name="Vuong T.Q."/>
            <person name="Han H.L."/>
            <person name="Kim S.-G."/>
        </authorList>
    </citation>
    <scope>NUCLEOTIDE SEQUENCE</scope>
    <source>
        <strain evidence="1">SW4</strain>
    </source>
</reference>
<sequence>MENNLLKKIFSDSKKQKTFISIYSNEEDTDVFSIGIICNFDDDFVLIKKVSPEGNFDGFSILLIEDIYSIEYGDKYLKKMQLSIKEDIINISDDIQDLLLSNFRFDDLLKLCSKKRFLVSINSVYNRNFIGYIEDFDGENVIINNVDEYNENDGFSFFRILEIERISLFETELKTITNIKKVINQ</sequence>
<dbReference type="EMBL" id="CP157199">
    <property type="protein sequence ID" value="XBG61933.1"/>
    <property type="molecule type" value="Genomic_DNA"/>
</dbReference>
<evidence type="ECO:0000313" key="1">
    <source>
        <dbReference type="EMBL" id="XBG61933.1"/>
    </source>
</evidence>
<organism evidence="1">
    <name type="scientific">Pontimicrobium sp. SW4</name>
    <dbReference type="NCBI Taxonomy" id="3153519"/>
    <lineage>
        <taxon>Bacteria</taxon>
        <taxon>Pseudomonadati</taxon>
        <taxon>Bacteroidota</taxon>
        <taxon>Flavobacteriia</taxon>
        <taxon>Flavobacteriales</taxon>
        <taxon>Flavobacteriaceae</taxon>
        <taxon>Pontimicrobium</taxon>
    </lineage>
</organism>
<evidence type="ECO:0000313" key="2">
    <source>
        <dbReference type="EMBL" id="XBG61938.1"/>
    </source>
</evidence>
<dbReference type="AlphaFoldDB" id="A0AAU7BV16"/>
<name>A0AAU7BV16_9FLAO</name>
<evidence type="ECO:0008006" key="3">
    <source>
        <dbReference type="Google" id="ProtNLM"/>
    </source>
</evidence>